<accession>A0A1D9IGD8</accession>
<dbReference type="RefSeq" id="WP_071073792.1">
    <property type="nucleotide sequence ID" value="NZ_CP017756.1"/>
</dbReference>
<sequence>MTDSVVKQLGQGFYWEDLTAGERFRTPARTVRESDLTAFISTTGMLEAIFIEDNFDGSRISGKPVPAVLTHSLIEGFILQTMIQRTGLAMLELALKVHDPVRVGDTIYGEITVKSVKPTSKTKDAVVVSDIEVFVKRRDGSGEPDALVMTYTATRLLAGRPTDPTGTAK</sequence>
<keyword evidence="1" id="KW-0614">Plasmid</keyword>
<name>A0A1D9IGD8_9BURK</name>
<dbReference type="EMBL" id="CP017756">
    <property type="protein sequence ID" value="AOZ11172.1"/>
    <property type="molecule type" value="Genomic_DNA"/>
</dbReference>
<organism evidence="1 2">
    <name type="scientific">Cupriavidus malaysiensis</name>
    <dbReference type="NCBI Taxonomy" id="367825"/>
    <lineage>
        <taxon>Bacteria</taxon>
        <taxon>Pseudomonadati</taxon>
        <taxon>Pseudomonadota</taxon>
        <taxon>Betaproteobacteria</taxon>
        <taxon>Burkholderiales</taxon>
        <taxon>Burkholderiaceae</taxon>
        <taxon>Cupriavidus</taxon>
    </lineage>
</organism>
<gene>
    <name evidence="1" type="ORF">BKK80_35050</name>
</gene>
<evidence type="ECO:0000313" key="1">
    <source>
        <dbReference type="EMBL" id="AOZ11172.1"/>
    </source>
</evidence>
<evidence type="ECO:0000313" key="2">
    <source>
        <dbReference type="Proteomes" id="UP000177515"/>
    </source>
</evidence>
<proteinExistence type="predicted"/>
<dbReference type="InterPro" id="IPR029069">
    <property type="entry name" value="HotDog_dom_sf"/>
</dbReference>
<keyword evidence="2" id="KW-1185">Reference proteome</keyword>
<protein>
    <submittedName>
        <fullName evidence="1">Acyl dehydratase</fullName>
    </submittedName>
</protein>
<dbReference type="InterPro" id="IPR052342">
    <property type="entry name" value="MCH/BMMD"/>
</dbReference>
<reference evidence="1 2" key="1">
    <citation type="submission" date="2016-10" db="EMBL/GenBank/DDBJ databases">
        <title>Complete genome sequences of three Cupriavidus strains isolated from various Malaysian environments.</title>
        <authorList>
            <person name="Abdullah A.A.-A."/>
            <person name="Shafie N.A.H."/>
            <person name="Lau N.S."/>
        </authorList>
    </citation>
    <scope>NUCLEOTIDE SEQUENCE [LARGE SCALE GENOMIC DNA]</scope>
    <source>
        <strain evidence="1 2">USMAA1020</strain>
        <plasmid evidence="1 2">unnamed1</plasmid>
    </source>
</reference>
<dbReference type="SUPFAM" id="SSF54637">
    <property type="entry name" value="Thioesterase/thiol ester dehydrase-isomerase"/>
    <property type="match status" value="1"/>
</dbReference>
<dbReference type="Proteomes" id="UP000177515">
    <property type="component" value="Plasmid unnamed1"/>
</dbReference>
<dbReference type="PANTHER" id="PTHR43664">
    <property type="entry name" value="MONOAMINE OXIDASE-RELATED"/>
    <property type="match status" value="1"/>
</dbReference>
<dbReference type="Gene3D" id="3.10.129.10">
    <property type="entry name" value="Hotdog Thioesterase"/>
    <property type="match status" value="1"/>
</dbReference>
<geneLocation type="plasmid" evidence="1 2">
    <name>unnamed1</name>
</geneLocation>
<dbReference type="PANTHER" id="PTHR43664:SF1">
    <property type="entry name" value="BETA-METHYLMALYL-COA DEHYDRATASE"/>
    <property type="match status" value="1"/>
</dbReference>